<comment type="caution">
    <text evidence="2">The sequence shown here is derived from an EMBL/GenBank/DDBJ whole genome shotgun (WGS) entry which is preliminary data.</text>
</comment>
<accession>A0A9W9KX89</accession>
<dbReference type="AlphaFoldDB" id="A0A9W9KX89"/>
<dbReference type="Proteomes" id="UP001149079">
    <property type="component" value="Unassembled WGS sequence"/>
</dbReference>
<evidence type="ECO:0000256" key="1">
    <source>
        <dbReference type="SAM" id="MobiDB-lite"/>
    </source>
</evidence>
<gene>
    <name evidence="2" type="ORF">N7515_008172</name>
</gene>
<keyword evidence="3" id="KW-1185">Reference proteome</keyword>
<protein>
    <submittedName>
        <fullName evidence="2">Uncharacterized protein</fullName>
    </submittedName>
</protein>
<dbReference type="RefSeq" id="XP_056518746.1">
    <property type="nucleotide sequence ID" value="XM_056668916.1"/>
</dbReference>
<name>A0A9W9KX89_9EURO</name>
<sequence length="128" mass="13269">MAAELNLQCANGQPRHLPIAVDCLNPEGLQFRDDPGHWSCASVWTDKNSPCVPSAGEIHIQQAASGLSPDAAAASTPASSTHYASPHSHADPRSPSALPSGLPSGLPSVPPLGLPPAKRQRLTVQELS</sequence>
<dbReference type="EMBL" id="JAPQKL010000006">
    <property type="protein sequence ID" value="KAJ5124347.1"/>
    <property type="molecule type" value="Genomic_DNA"/>
</dbReference>
<proteinExistence type="predicted"/>
<feature type="compositionally biased region" description="Low complexity" evidence="1">
    <location>
        <begin position="93"/>
        <end position="107"/>
    </location>
</feature>
<feature type="region of interest" description="Disordered" evidence="1">
    <location>
        <begin position="62"/>
        <end position="128"/>
    </location>
</feature>
<reference evidence="2" key="1">
    <citation type="submission" date="2022-11" db="EMBL/GenBank/DDBJ databases">
        <authorList>
            <person name="Petersen C."/>
        </authorList>
    </citation>
    <scope>NUCLEOTIDE SEQUENCE</scope>
    <source>
        <strain evidence="2">IBT 22155</strain>
    </source>
</reference>
<feature type="compositionally biased region" description="Low complexity" evidence="1">
    <location>
        <begin position="63"/>
        <end position="86"/>
    </location>
</feature>
<dbReference type="GeneID" id="81408086"/>
<evidence type="ECO:0000313" key="3">
    <source>
        <dbReference type="Proteomes" id="UP001149079"/>
    </source>
</evidence>
<evidence type="ECO:0000313" key="2">
    <source>
        <dbReference type="EMBL" id="KAJ5124347.1"/>
    </source>
</evidence>
<organism evidence="2 3">
    <name type="scientific">Penicillium bovifimosum</name>
    <dbReference type="NCBI Taxonomy" id="126998"/>
    <lineage>
        <taxon>Eukaryota</taxon>
        <taxon>Fungi</taxon>
        <taxon>Dikarya</taxon>
        <taxon>Ascomycota</taxon>
        <taxon>Pezizomycotina</taxon>
        <taxon>Eurotiomycetes</taxon>
        <taxon>Eurotiomycetidae</taxon>
        <taxon>Eurotiales</taxon>
        <taxon>Aspergillaceae</taxon>
        <taxon>Penicillium</taxon>
    </lineage>
</organism>
<reference evidence="2" key="2">
    <citation type="journal article" date="2023" name="IMA Fungus">
        <title>Comparative genomic study of the Penicillium genus elucidates a diverse pangenome and 15 lateral gene transfer events.</title>
        <authorList>
            <person name="Petersen C."/>
            <person name="Sorensen T."/>
            <person name="Nielsen M.R."/>
            <person name="Sondergaard T.E."/>
            <person name="Sorensen J.L."/>
            <person name="Fitzpatrick D.A."/>
            <person name="Frisvad J.C."/>
            <person name="Nielsen K.L."/>
        </authorList>
    </citation>
    <scope>NUCLEOTIDE SEQUENCE</scope>
    <source>
        <strain evidence="2">IBT 22155</strain>
    </source>
</reference>